<name>A0A0F6YK22_9BACT</name>
<protein>
    <recommendedName>
        <fullName evidence="1">CHRD domain-containing protein</fullName>
    </recommendedName>
</protein>
<feature type="domain" description="CHRD" evidence="1">
    <location>
        <begin position="26"/>
        <end position="148"/>
    </location>
</feature>
<sequence>MIGLAVVGCGDDDEDAAFTSMLSLTTVEEVPVCPAAGADAMGSGDVLIDADGTSIRVMNLFYSGLSGPATAGHIHFGDRGEAGPVILPFADVTSPIDETFTAADYPASPPEGAPADFTAFVDAVRRGETYVNIHTEACAPGEIRAQIE</sequence>
<evidence type="ECO:0000313" key="3">
    <source>
        <dbReference type="Proteomes" id="UP000034883"/>
    </source>
</evidence>
<dbReference type="EMBL" id="CP011125">
    <property type="protein sequence ID" value="AKF08382.1"/>
    <property type="molecule type" value="Genomic_DNA"/>
</dbReference>
<dbReference type="Proteomes" id="UP000034883">
    <property type="component" value="Chromosome"/>
</dbReference>
<reference evidence="2 3" key="1">
    <citation type="submission" date="2015-03" db="EMBL/GenBank/DDBJ databases">
        <title>Genome assembly of Sandaracinus amylolyticus DSM 53668.</title>
        <authorList>
            <person name="Sharma G."/>
            <person name="Subramanian S."/>
        </authorList>
    </citation>
    <scope>NUCLEOTIDE SEQUENCE [LARGE SCALE GENOMIC DNA]</scope>
    <source>
        <strain evidence="2 3">DSM 53668</strain>
    </source>
</reference>
<proteinExistence type="predicted"/>
<keyword evidence="3" id="KW-1185">Reference proteome</keyword>
<evidence type="ECO:0000313" key="2">
    <source>
        <dbReference type="EMBL" id="AKF08382.1"/>
    </source>
</evidence>
<dbReference type="InterPro" id="IPR010895">
    <property type="entry name" value="CHRD"/>
</dbReference>
<dbReference type="SMART" id="SM00754">
    <property type="entry name" value="CHRD"/>
    <property type="match status" value="1"/>
</dbReference>
<dbReference type="AlphaFoldDB" id="A0A0F6YK22"/>
<dbReference type="STRING" id="927083.DB32_005531"/>
<dbReference type="Pfam" id="PF07452">
    <property type="entry name" value="CHRD"/>
    <property type="match status" value="1"/>
</dbReference>
<evidence type="ECO:0000259" key="1">
    <source>
        <dbReference type="SMART" id="SM00754"/>
    </source>
</evidence>
<accession>A0A0F6YK22</accession>
<gene>
    <name evidence="2" type="ORF">DB32_005531</name>
</gene>
<dbReference type="KEGG" id="samy:DB32_005531"/>
<organism evidence="2 3">
    <name type="scientific">Sandaracinus amylolyticus</name>
    <dbReference type="NCBI Taxonomy" id="927083"/>
    <lineage>
        <taxon>Bacteria</taxon>
        <taxon>Pseudomonadati</taxon>
        <taxon>Myxococcota</taxon>
        <taxon>Polyangia</taxon>
        <taxon>Polyangiales</taxon>
        <taxon>Sandaracinaceae</taxon>
        <taxon>Sandaracinus</taxon>
    </lineage>
</organism>